<evidence type="ECO:0000256" key="4">
    <source>
        <dbReference type="ARBA" id="ARBA00022785"/>
    </source>
</evidence>
<dbReference type="PANTHER" id="PTHR30307:SF0">
    <property type="entry name" value="S-ADENOSYLMETHIONINE:TRNA RIBOSYLTRANSFERASE-ISOMERASE"/>
    <property type="match status" value="1"/>
</dbReference>
<dbReference type="InterPro" id="IPR042119">
    <property type="entry name" value="QueA_dom2"/>
</dbReference>
<organism evidence="5 6">
    <name type="scientific">Jatrophihabitans telluris</name>
    <dbReference type="NCBI Taxonomy" id="2038343"/>
    <lineage>
        <taxon>Bacteria</taxon>
        <taxon>Bacillati</taxon>
        <taxon>Actinomycetota</taxon>
        <taxon>Actinomycetes</taxon>
        <taxon>Jatrophihabitantales</taxon>
        <taxon>Jatrophihabitantaceae</taxon>
        <taxon>Jatrophihabitans</taxon>
    </lineage>
</organism>
<evidence type="ECO:0000313" key="6">
    <source>
        <dbReference type="Proteomes" id="UP001056336"/>
    </source>
</evidence>
<dbReference type="InterPro" id="IPR042118">
    <property type="entry name" value="QueA_dom1"/>
</dbReference>
<name>A0ABY4R209_9ACTN</name>
<protein>
    <submittedName>
        <fullName evidence="5">S-adenosylmethionine:tRNA ribosyltransferase-isomerase</fullName>
    </submittedName>
</protein>
<dbReference type="InterPro" id="IPR003699">
    <property type="entry name" value="QueA"/>
</dbReference>
<dbReference type="EMBL" id="CP097332">
    <property type="protein sequence ID" value="UQX89834.1"/>
    <property type="molecule type" value="Genomic_DNA"/>
</dbReference>
<dbReference type="Proteomes" id="UP001056336">
    <property type="component" value="Chromosome"/>
</dbReference>
<evidence type="ECO:0000256" key="2">
    <source>
        <dbReference type="ARBA" id="ARBA00022679"/>
    </source>
</evidence>
<gene>
    <name evidence="5" type="ORF">M6D93_07470</name>
</gene>
<keyword evidence="6" id="KW-1185">Reference proteome</keyword>
<reference evidence="5" key="1">
    <citation type="journal article" date="2018" name="Int. J. Syst. Evol. Microbiol.">
        <title>Jatrophihabitans telluris sp. nov., isolated from sediment soil of lava forest wetlands and the emended description of the genus Jatrophihabitans.</title>
        <authorList>
            <person name="Lee K.C."/>
            <person name="Suh M.K."/>
            <person name="Eom M.K."/>
            <person name="Kim K.K."/>
            <person name="Kim J.S."/>
            <person name="Kim D.S."/>
            <person name="Ko S.H."/>
            <person name="Shin Y.K."/>
            <person name="Lee J.S."/>
        </authorList>
    </citation>
    <scope>NUCLEOTIDE SEQUENCE</scope>
    <source>
        <strain evidence="5">N237</strain>
    </source>
</reference>
<dbReference type="RefSeq" id="WP_249773729.1">
    <property type="nucleotide sequence ID" value="NZ_CP097332.1"/>
</dbReference>
<dbReference type="Gene3D" id="2.40.10.240">
    <property type="entry name" value="QueA-like"/>
    <property type="match status" value="1"/>
</dbReference>
<keyword evidence="3" id="KW-0949">S-adenosyl-L-methionine</keyword>
<dbReference type="PANTHER" id="PTHR30307">
    <property type="entry name" value="S-ADENOSYLMETHIONINE:TRNA RIBOSYLTRANSFERASE-ISOMERASE"/>
    <property type="match status" value="1"/>
</dbReference>
<reference evidence="5" key="2">
    <citation type="submission" date="2022-05" db="EMBL/GenBank/DDBJ databases">
        <authorList>
            <person name="Kim J.-S."/>
            <person name="Lee K."/>
            <person name="Suh M."/>
            <person name="Eom M."/>
            <person name="Kim J.-S."/>
            <person name="Kim D.-S."/>
            <person name="Ko S.-H."/>
            <person name="Shin Y."/>
            <person name="Lee J.-S."/>
        </authorList>
    </citation>
    <scope>NUCLEOTIDE SEQUENCE</scope>
    <source>
        <strain evidence="5">N237</strain>
    </source>
</reference>
<dbReference type="InterPro" id="IPR036100">
    <property type="entry name" value="QueA_sf"/>
</dbReference>
<accession>A0ABY4R209</accession>
<keyword evidence="2" id="KW-0808">Transferase</keyword>
<keyword evidence="4" id="KW-0671">Queuosine biosynthesis</keyword>
<sequence length="355" mass="37962">MTALVPVARTQFRLPDELTATEPAEARGLARDEVRLMVARPSGITHRRFRDLPEALRPGDLVVVNTSQTVAAQLDGVDASNGPVVVHLAIELDDGDWVIELRTAPDAARPVLLAEPGRRVVLDRQLELVLVAPYPRADGSPTGSGSRLWRARVQGTGSLSGLLATRGRPISYGYLSRRWPLSDYQTVFGNVPGSAEMPSAGRPFTDRLVTRLLTAGVAVAPILLHTGVSSQEAGEPPQAERFEVGRATAELANLTRARGNRVIAVGTTVTRALESATDAGGRVHPAAGWTDLVIGGRRPVRLVSGLITGWHNPEASHLLLVEAVAGSALAQQAYAAAVSTRYRWHEFGDSCIFLP</sequence>
<dbReference type="Gene3D" id="3.40.1780.10">
    <property type="entry name" value="QueA-like"/>
    <property type="match status" value="2"/>
</dbReference>
<evidence type="ECO:0000256" key="1">
    <source>
        <dbReference type="ARBA" id="ARBA00022490"/>
    </source>
</evidence>
<proteinExistence type="predicted"/>
<evidence type="ECO:0000256" key="3">
    <source>
        <dbReference type="ARBA" id="ARBA00022691"/>
    </source>
</evidence>
<keyword evidence="1" id="KW-0963">Cytoplasm</keyword>
<dbReference type="SUPFAM" id="SSF111337">
    <property type="entry name" value="QueA-like"/>
    <property type="match status" value="1"/>
</dbReference>
<dbReference type="Pfam" id="PF02547">
    <property type="entry name" value="Queuosine_synth"/>
    <property type="match status" value="1"/>
</dbReference>
<evidence type="ECO:0000313" key="5">
    <source>
        <dbReference type="EMBL" id="UQX89834.1"/>
    </source>
</evidence>